<dbReference type="EMBL" id="CAUYUJ010007213">
    <property type="protein sequence ID" value="CAK0819952.1"/>
    <property type="molecule type" value="Genomic_DNA"/>
</dbReference>
<evidence type="ECO:0000256" key="7">
    <source>
        <dbReference type="ARBA" id="ARBA00022807"/>
    </source>
</evidence>
<name>A0ABN9RLC0_9DINO</name>
<evidence type="ECO:0000256" key="8">
    <source>
        <dbReference type="ARBA" id="ARBA00022927"/>
    </source>
</evidence>
<dbReference type="InterPro" id="IPR038765">
    <property type="entry name" value="Papain-like_cys_pep_sf"/>
</dbReference>
<protein>
    <recommendedName>
        <fullName evidence="11">Cysteine protease</fullName>
        <ecNumber evidence="11">3.4.22.-</ecNumber>
    </recommendedName>
</protein>
<comment type="similarity">
    <text evidence="2 11">Belongs to the peptidase C54 family.</text>
</comment>
<reference evidence="13" key="1">
    <citation type="submission" date="2023-10" db="EMBL/GenBank/DDBJ databases">
        <authorList>
            <person name="Chen Y."/>
            <person name="Shah S."/>
            <person name="Dougan E. K."/>
            <person name="Thang M."/>
            <person name="Chan C."/>
        </authorList>
    </citation>
    <scope>NUCLEOTIDE SEQUENCE [LARGE SCALE GENOMIC DNA]</scope>
</reference>
<sequence length="386" mass="42594">MLQRAFDELCKWLPWSPTLRVVLLGREYDAAEDAQRQALLDDFCSRVWLTYRSGLSAPIRLVGGQEIDSDTGWGCIRSREISTSINLRRLVGVQLLLLLCMLRVMQMMLAQCFVESELGRDWRFDEARDLADGAAYLEIASCFLDTPSAPFSLNNLVGTGQRMFGKEPSAWFGPTSSARAAGHLFEAATAQAGEEGAALRAPAFLRGLACAVFEDGPIFRQTVLELFEGGARKVVLLVCRRLGLEAFNAPEYRAGVESCFGLPEFQGLASGNSASSAHFFVATHGDCLLFLDPHRTQPALHSVDDVRRSAAAGPGLRPERPMPLRWSRLNPSVCLGFLVESREGFLDLCGRLVEGPRGDIFEVLERRPAYASRTEEALEDDMVLLD</sequence>
<dbReference type="InterPro" id="IPR005078">
    <property type="entry name" value="Peptidase_C54"/>
</dbReference>
<dbReference type="EC" id="3.4.22.-" evidence="11"/>
<feature type="domain" description="Peptidase C54 catalytic" evidence="12">
    <location>
        <begin position="100"/>
        <end position="350"/>
    </location>
</feature>
<evidence type="ECO:0000313" key="14">
    <source>
        <dbReference type="Proteomes" id="UP001189429"/>
    </source>
</evidence>
<comment type="function">
    <text evidence="11">Cysteine protease that plays a key role in autophagy by mediating both proteolytic activation and delipidation of ATG8 family proteins.</text>
</comment>
<evidence type="ECO:0000256" key="10">
    <source>
        <dbReference type="ARBA" id="ARBA00029362"/>
    </source>
</evidence>
<accession>A0ABN9RLC0</accession>
<evidence type="ECO:0000313" key="13">
    <source>
        <dbReference type="EMBL" id="CAK0819952.1"/>
    </source>
</evidence>
<keyword evidence="9 11" id="KW-0072">Autophagy</keyword>
<proteinExistence type="inferred from homology"/>
<dbReference type="SUPFAM" id="SSF54001">
    <property type="entry name" value="Cysteine proteinases"/>
    <property type="match status" value="2"/>
</dbReference>
<evidence type="ECO:0000256" key="11">
    <source>
        <dbReference type="RuleBase" id="RU363115"/>
    </source>
</evidence>
<evidence type="ECO:0000256" key="2">
    <source>
        <dbReference type="ARBA" id="ARBA00010958"/>
    </source>
</evidence>
<evidence type="ECO:0000256" key="5">
    <source>
        <dbReference type="ARBA" id="ARBA00022670"/>
    </source>
</evidence>
<comment type="subcellular location">
    <subcellularLocation>
        <location evidence="1 11">Cytoplasm</location>
    </subcellularLocation>
</comment>
<keyword evidence="7" id="KW-0788">Thiol protease</keyword>
<keyword evidence="14" id="KW-1185">Reference proteome</keyword>
<keyword evidence="4 11" id="KW-0963">Cytoplasm</keyword>
<evidence type="ECO:0000256" key="1">
    <source>
        <dbReference type="ARBA" id="ARBA00004496"/>
    </source>
</evidence>
<gene>
    <name evidence="13" type="ORF">PCOR1329_LOCUS21796</name>
</gene>
<keyword evidence="3" id="KW-0813">Transport</keyword>
<dbReference type="InterPro" id="IPR046792">
    <property type="entry name" value="Peptidase_C54_cat"/>
</dbReference>
<evidence type="ECO:0000256" key="4">
    <source>
        <dbReference type="ARBA" id="ARBA00022490"/>
    </source>
</evidence>
<organism evidence="13 14">
    <name type="scientific">Prorocentrum cordatum</name>
    <dbReference type="NCBI Taxonomy" id="2364126"/>
    <lineage>
        <taxon>Eukaryota</taxon>
        <taxon>Sar</taxon>
        <taxon>Alveolata</taxon>
        <taxon>Dinophyceae</taxon>
        <taxon>Prorocentrales</taxon>
        <taxon>Prorocentraceae</taxon>
        <taxon>Prorocentrum</taxon>
    </lineage>
</organism>
<comment type="caution">
    <text evidence="13">The sequence shown here is derived from an EMBL/GenBank/DDBJ whole genome shotgun (WGS) entry which is preliminary data.</text>
</comment>
<dbReference type="Proteomes" id="UP001189429">
    <property type="component" value="Unassembled WGS sequence"/>
</dbReference>
<evidence type="ECO:0000256" key="9">
    <source>
        <dbReference type="ARBA" id="ARBA00023006"/>
    </source>
</evidence>
<evidence type="ECO:0000259" key="12">
    <source>
        <dbReference type="Pfam" id="PF03416"/>
    </source>
</evidence>
<comment type="catalytic activity">
    <reaction evidence="10">
        <text>[protein]-C-terminal L-amino acid-glycyl-phosphatidylethanolamide + H2O = [protein]-C-terminal L-amino acid-glycine + a 1,2-diacyl-sn-glycero-3-phosphoethanolamine</text>
        <dbReference type="Rhea" id="RHEA:67548"/>
        <dbReference type="Rhea" id="RHEA-COMP:17323"/>
        <dbReference type="Rhea" id="RHEA-COMP:17324"/>
        <dbReference type="ChEBI" id="CHEBI:15377"/>
        <dbReference type="ChEBI" id="CHEBI:64612"/>
        <dbReference type="ChEBI" id="CHEBI:172940"/>
        <dbReference type="ChEBI" id="CHEBI:172941"/>
    </reaction>
    <physiologicalReaction direction="left-to-right" evidence="10">
        <dbReference type="Rhea" id="RHEA:67549"/>
    </physiologicalReaction>
</comment>
<dbReference type="PANTHER" id="PTHR22624:SF49">
    <property type="entry name" value="CYSTEINE PROTEASE"/>
    <property type="match status" value="1"/>
</dbReference>
<dbReference type="PANTHER" id="PTHR22624">
    <property type="entry name" value="CYSTEINE PROTEASE ATG4"/>
    <property type="match status" value="1"/>
</dbReference>
<keyword evidence="8 11" id="KW-0653">Protein transport</keyword>
<evidence type="ECO:0000256" key="3">
    <source>
        <dbReference type="ARBA" id="ARBA00022448"/>
    </source>
</evidence>
<evidence type="ECO:0000256" key="6">
    <source>
        <dbReference type="ARBA" id="ARBA00022801"/>
    </source>
</evidence>
<keyword evidence="6 11" id="KW-0378">Hydrolase</keyword>
<dbReference type="Pfam" id="PF03416">
    <property type="entry name" value="Peptidase_C54"/>
    <property type="match status" value="2"/>
</dbReference>
<keyword evidence="5 11" id="KW-0645">Protease</keyword>
<feature type="domain" description="Peptidase C54 catalytic" evidence="12">
    <location>
        <begin position="37"/>
        <end position="77"/>
    </location>
</feature>